<protein>
    <submittedName>
        <fullName evidence="2">13394_t:CDS:1</fullName>
    </submittedName>
</protein>
<accession>A0A9N9JWM9</accession>
<reference evidence="2" key="1">
    <citation type="submission" date="2021-06" db="EMBL/GenBank/DDBJ databases">
        <authorList>
            <person name="Kallberg Y."/>
            <person name="Tangrot J."/>
            <person name="Rosling A."/>
        </authorList>
    </citation>
    <scope>NUCLEOTIDE SEQUENCE</scope>
    <source>
        <strain evidence="2">IN212</strain>
    </source>
</reference>
<sequence>KKNLEEKEKTLKESPPISSIKESSNSVLIQESRENNKERD</sequence>
<feature type="non-terminal residue" evidence="2">
    <location>
        <position position="1"/>
    </location>
</feature>
<feature type="non-terminal residue" evidence="2">
    <location>
        <position position="40"/>
    </location>
</feature>
<dbReference type="EMBL" id="CAJVPZ010070388">
    <property type="protein sequence ID" value="CAG8799767.1"/>
    <property type="molecule type" value="Genomic_DNA"/>
</dbReference>
<evidence type="ECO:0000256" key="1">
    <source>
        <dbReference type="SAM" id="MobiDB-lite"/>
    </source>
</evidence>
<feature type="compositionally biased region" description="Low complexity" evidence="1">
    <location>
        <begin position="13"/>
        <end position="24"/>
    </location>
</feature>
<evidence type="ECO:0000313" key="2">
    <source>
        <dbReference type="EMBL" id="CAG8799767.1"/>
    </source>
</evidence>
<gene>
    <name evidence="2" type="ORF">RFULGI_LOCUS17605</name>
</gene>
<keyword evidence="3" id="KW-1185">Reference proteome</keyword>
<name>A0A9N9JWM9_9GLOM</name>
<dbReference type="AlphaFoldDB" id="A0A9N9JWM9"/>
<feature type="compositionally biased region" description="Basic and acidic residues" evidence="1">
    <location>
        <begin position="31"/>
        <end position="40"/>
    </location>
</feature>
<comment type="caution">
    <text evidence="2">The sequence shown here is derived from an EMBL/GenBank/DDBJ whole genome shotgun (WGS) entry which is preliminary data.</text>
</comment>
<dbReference type="Proteomes" id="UP000789396">
    <property type="component" value="Unassembled WGS sequence"/>
</dbReference>
<feature type="region of interest" description="Disordered" evidence="1">
    <location>
        <begin position="1"/>
        <end position="40"/>
    </location>
</feature>
<proteinExistence type="predicted"/>
<evidence type="ECO:0000313" key="3">
    <source>
        <dbReference type="Proteomes" id="UP000789396"/>
    </source>
</evidence>
<feature type="compositionally biased region" description="Basic and acidic residues" evidence="1">
    <location>
        <begin position="1"/>
        <end position="12"/>
    </location>
</feature>
<organism evidence="2 3">
    <name type="scientific">Racocetra fulgida</name>
    <dbReference type="NCBI Taxonomy" id="60492"/>
    <lineage>
        <taxon>Eukaryota</taxon>
        <taxon>Fungi</taxon>
        <taxon>Fungi incertae sedis</taxon>
        <taxon>Mucoromycota</taxon>
        <taxon>Glomeromycotina</taxon>
        <taxon>Glomeromycetes</taxon>
        <taxon>Diversisporales</taxon>
        <taxon>Gigasporaceae</taxon>
        <taxon>Racocetra</taxon>
    </lineage>
</organism>